<dbReference type="EMBL" id="AP028127">
    <property type="protein sequence ID" value="BEH91259.1"/>
    <property type="molecule type" value="Genomic_DNA"/>
</dbReference>
<evidence type="ECO:0000256" key="1">
    <source>
        <dbReference type="ARBA" id="ARBA00006625"/>
    </source>
</evidence>
<reference evidence="4" key="1">
    <citation type="journal article" date="2024" name="Int. J. Syst. Evol. Microbiol.">
        <title>Turicibacter faecis sp. nov., isolated from faeces of heart failure mouse model.</title>
        <authorList>
            <person name="Imamura Y."/>
            <person name="Motooka D."/>
            <person name="Nakajima Y."/>
            <person name="Ito S."/>
            <person name="Kitakaze M."/>
            <person name="Iida T."/>
            <person name="Nakamura S."/>
        </authorList>
    </citation>
    <scope>NUCLEOTIDE SEQUENCE</scope>
    <source>
        <strain evidence="4">TC023</strain>
    </source>
</reference>
<evidence type="ECO:0000313" key="4">
    <source>
        <dbReference type="EMBL" id="BEH91259.1"/>
    </source>
</evidence>
<comment type="similarity">
    <text evidence="1">Belongs to the peptidase C59 family.</text>
</comment>
<dbReference type="GO" id="GO:0016787">
    <property type="term" value="F:hydrolase activity"/>
    <property type="evidence" value="ECO:0007669"/>
    <property type="project" value="UniProtKB-KW"/>
</dbReference>
<sequence>MCTAISIKHQTDHAFLARNFDYDSTSLLKLAKIPRNYSYPLEPTLNTFKTRYSIIGMMLWHEGTHVLVDGMNEKGLSGAILNLPDACVWNKAPISDGINLLPTDVSFYCLSQFSSVTELKAAIHRLNIVAPEDHPFAKTTQIHWMFCDKTGESIVVEQTESGLCIYDNPIGVLTNGPTFDQQLINISPYLKDSQTAPPLPGDDSSPSRFIRAGYLKRHLQWTQQPLSTVTHCFHILGNVALLPGILKQTQGEEFETRYTACMDLKHLRYYLKWYHHLKTQIIDLKQEQDECKTLTFFE</sequence>
<dbReference type="SUPFAM" id="SSF56235">
    <property type="entry name" value="N-terminal nucleophile aminohydrolases (Ntn hydrolases)"/>
    <property type="match status" value="1"/>
</dbReference>
<protein>
    <submittedName>
        <fullName evidence="4">Choloylglycine hydrolase</fullName>
    </submittedName>
</protein>
<dbReference type="InterPro" id="IPR052193">
    <property type="entry name" value="Peptidase_C59"/>
</dbReference>
<dbReference type="Pfam" id="PF02275">
    <property type="entry name" value="CBAH"/>
    <property type="match status" value="1"/>
</dbReference>
<dbReference type="RefSeq" id="WP_161832867.1">
    <property type="nucleotide sequence ID" value="NZ_AP028127.1"/>
</dbReference>
<keyword evidence="5" id="KW-1185">Reference proteome</keyword>
<dbReference type="InterPro" id="IPR029132">
    <property type="entry name" value="CBAH/NAAA_C"/>
</dbReference>
<dbReference type="PANTHER" id="PTHR35527">
    <property type="entry name" value="CHOLOYLGLYCINE HYDROLASE"/>
    <property type="match status" value="1"/>
</dbReference>
<dbReference type="InterPro" id="IPR029055">
    <property type="entry name" value="Ntn_hydrolases_N"/>
</dbReference>
<dbReference type="PANTHER" id="PTHR35527:SF2">
    <property type="entry name" value="HYDROLASE"/>
    <property type="match status" value="1"/>
</dbReference>
<evidence type="ECO:0000259" key="3">
    <source>
        <dbReference type="Pfam" id="PF02275"/>
    </source>
</evidence>
<organism evidence="4 5">
    <name type="scientific">Turicibacter faecis</name>
    <dbReference type="NCBI Taxonomy" id="2963365"/>
    <lineage>
        <taxon>Bacteria</taxon>
        <taxon>Bacillati</taxon>
        <taxon>Bacillota</taxon>
        <taxon>Erysipelotrichia</taxon>
        <taxon>Erysipelotrichales</taxon>
        <taxon>Turicibacteraceae</taxon>
        <taxon>Turicibacter</taxon>
    </lineage>
</organism>
<name>A0ABN6ZBV7_9FIRM</name>
<feature type="domain" description="Choloylglycine hydrolase/NAAA C-terminal" evidence="3">
    <location>
        <begin position="2"/>
        <end position="293"/>
    </location>
</feature>
<keyword evidence="2 4" id="KW-0378">Hydrolase</keyword>
<dbReference type="Proteomes" id="UP001432099">
    <property type="component" value="Chromosome"/>
</dbReference>
<gene>
    <name evidence="4" type="primary">cbh</name>
    <name evidence="4" type="ORF">T23_13610</name>
</gene>
<accession>A0ABN6ZBV7</accession>
<proteinExistence type="inferred from homology"/>
<dbReference type="Gene3D" id="3.60.60.10">
    <property type="entry name" value="Penicillin V Acylase, Chain A"/>
    <property type="match status" value="1"/>
</dbReference>
<evidence type="ECO:0000256" key="2">
    <source>
        <dbReference type="ARBA" id="ARBA00022801"/>
    </source>
</evidence>
<evidence type="ECO:0000313" key="5">
    <source>
        <dbReference type="Proteomes" id="UP001432099"/>
    </source>
</evidence>